<accession>A0A0J8DUA6</accession>
<proteinExistence type="predicted"/>
<evidence type="ECO:0000313" key="1">
    <source>
        <dbReference type="EMBL" id="KMS94400.1"/>
    </source>
</evidence>
<reference evidence="1 2" key="1">
    <citation type="journal article" date="2014" name="Nature">
        <title>The genome of the recently domesticated crop plant sugar beet (Beta vulgaris).</title>
        <authorList>
            <person name="Dohm J.C."/>
            <person name="Minoche A.E."/>
            <person name="Holtgrawe D."/>
            <person name="Capella-Gutierrez S."/>
            <person name="Zakrzewski F."/>
            <person name="Tafer H."/>
            <person name="Rupp O."/>
            <person name="Sorensen T.R."/>
            <person name="Stracke R."/>
            <person name="Reinhardt R."/>
            <person name="Goesmann A."/>
            <person name="Kraft T."/>
            <person name="Schulz B."/>
            <person name="Stadler P.F."/>
            <person name="Schmidt T."/>
            <person name="Gabaldon T."/>
            <person name="Lehrach H."/>
            <person name="Weisshaar B."/>
            <person name="Himmelbauer H."/>
        </authorList>
    </citation>
    <scope>NUCLEOTIDE SEQUENCE [LARGE SCALE GENOMIC DNA]</scope>
    <source>
        <tissue evidence="1">Taproot</tissue>
    </source>
</reference>
<organism evidence="1 2">
    <name type="scientific">Beta vulgaris subsp. vulgaris</name>
    <name type="common">Beet</name>
    <dbReference type="NCBI Taxonomy" id="3555"/>
    <lineage>
        <taxon>Eukaryota</taxon>
        <taxon>Viridiplantae</taxon>
        <taxon>Streptophyta</taxon>
        <taxon>Embryophyta</taxon>
        <taxon>Tracheophyta</taxon>
        <taxon>Spermatophyta</taxon>
        <taxon>Magnoliopsida</taxon>
        <taxon>eudicotyledons</taxon>
        <taxon>Gunneridae</taxon>
        <taxon>Pentapetalae</taxon>
        <taxon>Caryophyllales</taxon>
        <taxon>Chenopodiaceae</taxon>
        <taxon>Betoideae</taxon>
        <taxon>Beta</taxon>
    </lineage>
</organism>
<feature type="non-terminal residue" evidence="1">
    <location>
        <position position="119"/>
    </location>
</feature>
<keyword evidence="2" id="KW-1185">Reference proteome</keyword>
<dbReference type="Gramene" id="KMS94400">
    <property type="protein sequence ID" value="KMS94400"/>
    <property type="gene ID" value="BVRB_021790"/>
</dbReference>
<name>A0A0J8DUA6_BETVV</name>
<evidence type="ECO:0000313" key="2">
    <source>
        <dbReference type="Proteomes" id="UP000035740"/>
    </source>
</evidence>
<dbReference type="AlphaFoldDB" id="A0A0J8DUA6"/>
<dbReference type="Proteomes" id="UP000035740">
    <property type="component" value="Unassembled WGS sequence"/>
</dbReference>
<protein>
    <submittedName>
        <fullName evidence="1">Uncharacterized protein</fullName>
    </submittedName>
</protein>
<sequence>MLFRFSLKANLFVGHDLDQYRQRSQSVVCSLLLRLLEHSDGLRPELASVFARSPNLQIESEKLKLLADLVCISDSVSVFDSVLAPSRFGTGRYLRTKYPDLATPPRTSTLLLRGDPAHH</sequence>
<dbReference type="EMBL" id="KQ093688">
    <property type="protein sequence ID" value="KMS94400.1"/>
    <property type="molecule type" value="Genomic_DNA"/>
</dbReference>
<gene>
    <name evidence="1" type="ORF">BVRB_021790</name>
</gene>